<sequence>MRHLLFTACVTVFAMSSAAQAEYQKVQSQADFISVVNGKKLTRPLVELEVSPTGAIRGTGAAWKVSGKWVWKDGYFCRSLEWGEDDLGYNCQEVAVNGAKIRFTSDKGAGKSASFSLRRR</sequence>
<evidence type="ECO:0008006" key="2">
    <source>
        <dbReference type="Google" id="ProtNLM"/>
    </source>
</evidence>
<comment type="caution">
    <text evidence="1">The sequence shown here is derived from an EMBL/GenBank/DDBJ whole genome shotgun (WGS) entry which is preliminary data.</text>
</comment>
<dbReference type="EMBL" id="LAZR01003619">
    <property type="protein sequence ID" value="KKN16381.1"/>
    <property type="molecule type" value="Genomic_DNA"/>
</dbReference>
<dbReference type="AlphaFoldDB" id="A0A0F9QTF2"/>
<accession>A0A0F9QTF2</accession>
<organism evidence="1">
    <name type="scientific">marine sediment metagenome</name>
    <dbReference type="NCBI Taxonomy" id="412755"/>
    <lineage>
        <taxon>unclassified sequences</taxon>
        <taxon>metagenomes</taxon>
        <taxon>ecological metagenomes</taxon>
    </lineage>
</organism>
<evidence type="ECO:0000313" key="1">
    <source>
        <dbReference type="EMBL" id="KKN16381.1"/>
    </source>
</evidence>
<gene>
    <name evidence="1" type="ORF">LCGC14_0976410</name>
</gene>
<name>A0A0F9QTF2_9ZZZZ</name>
<proteinExistence type="predicted"/>
<protein>
    <recommendedName>
        <fullName evidence="2">Dihydrodipicolinate reductase</fullName>
    </recommendedName>
</protein>
<reference evidence="1" key="1">
    <citation type="journal article" date="2015" name="Nature">
        <title>Complex archaea that bridge the gap between prokaryotes and eukaryotes.</title>
        <authorList>
            <person name="Spang A."/>
            <person name="Saw J.H."/>
            <person name="Jorgensen S.L."/>
            <person name="Zaremba-Niedzwiedzka K."/>
            <person name="Martijn J."/>
            <person name="Lind A.E."/>
            <person name="van Eijk R."/>
            <person name="Schleper C."/>
            <person name="Guy L."/>
            <person name="Ettema T.J."/>
        </authorList>
    </citation>
    <scope>NUCLEOTIDE SEQUENCE</scope>
</reference>